<dbReference type="Pfam" id="PF13966">
    <property type="entry name" value="zf-RVT"/>
    <property type="match status" value="1"/>
</dbReference>
<dbReference type="InterPro" id="IPR026960">
    <property type="entry name" value="RVT-Znf"/>
</dbReference>
<evidence type="ECO:0000313" key="2">
    <source>
        <dbReference type="EMBL" id="PWA54475.1"/>
    </source>
</evidence>
<gene>
    <name evidence="2" type="ORF">CTI12_AA435380</name>
</gene>
<keyword evidence="2" id="KW-0808">Transferase</keyword>
<keyword evidence="2" id="KW-0695">RNA-directed DNA polymerase</keyword>
<name>A0A2U1LZN6_ARTAN</name>
<proteinExistence type="predicted"/>
<comment type="caution">
    <text evidence="2">The sequence shown here is derived from an EMBL/GenBank/DDBJ whole genome shotgun (WGS) entry which is preliminary data.</text>
</comment>
<dbReference type="GO" id="GO:0003964">
    <property type="term" value="F:RNA-directed DNA polymerase activity"/>
    <property type="evidence" value="ECO:0007669"/>
    <property type="project" value="UniProtKB-KW"/>
</dbReference>
<dbReference type="EMBL" id="PKPP01007060">
    <property type="protein sequence ID" value="PWA54475.1"/>
    <property type="molecule type" value="Genomic_DNA"/>
</dbReference>
<evidence type="ECO:0000313" key="3">
    <source>
        <dbReference type="Proteomes" id="UP000245207"/>
    </source>
</evidence>
<dbReference type="Proteomes" id="UP000245207">
    <property type="component" value="Unassembled WGS sequence"/>
</dbReference>
<sequence>MARLSTENKKSNRLPSKVKLDDKGIDLGSILCSACQDAPESAAHLFFECDFVKKLWTDIFSWCCISPREIHNPLDLTLALDVGPRNISFKMCIDAVFCTTCWWLWRARNMINFSHSRWPSNLLHMVKVWSFH</sequence>
<dbReference type="AlphaFoldDB" id="A0A2U1LZN6"/>
<organism evidence="2 3">
    <name type="scientific">Artemisia annua</name>
    <name type="common">Sweet wormwood</name>
    <dbReference type="NCBI Taxonomy" id="35608"/>
    <lineage>
        <taxon>Eukaryota</taxon>
        <taxon>Viridiplantae</taxon>
        <taxon>Streptophyta</taxon>
        <taxon>Embryophyta</taxon>
        <taxon>Tracheophyta</taxon>
        <taxon>Spermatophyta</taxon>
        <taxon>Magnoliopsida</taxon>
        <taxon>eudicotyledons</taxon>
        <taxon>Gunneridae</taxon>
        <taxon>Pentapetalae</taxon>
        <taxon>asterids</taxon>
        <taxon>campanulids</taxon>
        <taxon>Asterales</taxon>
        <taxon>Asteraceae</taxon>
        <taxon>Asteroideae</taxon>
        <taxon>Anthemideae</taxon>
        <taxon>Artemisiinae</taxon>
        <taxon>Artemisia</taxon>
    </lineage>
</organism>
<feature type="domain" description="Reverse transcriptase zinc-binding" evidence="1">
    <location>
        <begin position="11"/>
        <end position="56"/>
    </location>
</feature>
<keyword evidence="3" id="KW-1185">Reference proteome</keyword>
<keyword evidence="2" id="KW-0548">Nucleotidyltransferase</keyword>
<reference evidence="2 3" key="1">
    <citation type="journal article" date="2018" name="Mol. Plant">
        <title>The genome of Artemisia annua provides insight into the evolution of Asteraceae family and artemisinin biosynthesis.</title>
        <authorList>
            <person name="Shen Q."/>
            <person name="Zhang L."/>
            <person name="Liao Z."/>
            <person name="Wang S."/>
            <person name="Yan T."/>
            <person name="Shi P."/>
            <person name="Liu M."/>
            <person name="Fu X."/>
            <person name="Pan Q."/>
            <person name="Wang Y."/>
            <person name="Lv Z."/>
            <person name="Lu X."/>
            <person name="Zhang F."/>
            <person name="Jiang W."/>
            <person name="Ma Y."/>
            <person name="Chen M."/>
            <person name="Hao X."/>
            <person name="Li L."/>
            <person name="Tang Y."/>
            <person name="Lv G."/>
            <person name="Zhou Y."/>
            <person name="Sun X."/>
            <person name="Brodelius P.E."/>
            <person name="Rose J.K.C."/>
            <person name="Tang K."/>
        </authorList>
    </citation>
    <scope>NUCLEOTIDE SEQUENCE [LARGE SCALE GENOMIC DNA]</scope>
    <source>
        <strain evidence="3">cv. Huhao1</strain>
        <tissue evidence="2">Leaf</tissue>
    </source>
</reference>
<protein>
    <submittedName>
        <fullName evidence="2">RNA-directed DNA polymerase, eukaryota</fullName>
    </submittedName>
</protein>
<evidence type="ECO:0000259" key="1">
    <source>
        <dbReference type="Pfam" id="PF13966"/>
    </source>
</evidence>
<accession>A0A2U1LZN6</accession>
<dbReference type="OrthoDB" id="1748554at2759"/>